<evidence type="ECO:0000256" key="3">
    <source>
        <dbReference type="PROSITE-ProRule" id="PRU00708"/>
    </source>
</evidence>
<feature type="repeat" description="PPR" evidence="3">
    <location>
        <begin position="226"/>
        <end position="260"/>
    </location>
</feature>
<evidence type="ECO:0000313" key="4">
    <source>
        <dbReference type="EMBL" id="OAY76800.1"/>
    </source>
</evidence>
<keyword evidence="2" id="KW-0809">Transit peptide</keyword>
<evidence type="ECO:0000313" key="5">
    <source>
        <dbReference type="Proteomes" id="UP000092600"/>
    </source>
</evidence>
<dbReference type="NCBIfam" id="TIGR00756">
    <property type="entry name" value="PPR"/>
    <property type="match status" value="4"/>
</dbReference>
<dbReference type="InterPro" id="IPR002885">
    <property type="entry name" value="PPR_rpt"/>
</dbReference>
<dbReference type="InterPro" id="IPR011990">
    <property type="entry name" value="TPR-like_helical_dom_sf"/>
</dbReference>
<dbReference type="Pfam" id="PF20431">
    <property type="entry name" value="E_motif"/>
    <property type="match status" value="1"/>
</dbReference>
<dbReference type="Proteomes" id="UP000092600">
    <property type="component" value="Unassembled WGS sequence"/>
</dbReference>
<dbReference type="Pfam" id="PF01535">
    <property type="entry name" value="PPR"/>
    <property type="match status" value="2"/>
</dbReference>
<reference evidence="4 5" key="1">
    <citation type="journal article" date="2016" name="DNA Res.">
        <title>The draft genome of MD-2 pineapple using hybrid error correction of long reads.</title>
        <authorList>
            <person name="Redwan R.M."/>
            <person name="Saidin A."/>
            <person name="Kumar S.V."/>
        </authorList>
    </citation>
    <scope>NUCLEOTIDE SEQUENCE [LARGE SCALE GENOMIC DNA]</scope>
    <source>
        <strain evidence="5">cv. MD2</strain>
        <tissue evidence="4">Leaf</tissue>
    </source>
</reference>
<dbReference type="GO" id="GO:0009451">
    <property type="term" value="P:RNA modification"/>
    <property type="evidence" value="ECO:0007669"/>
    <property type="project" value="InterPro"/>
</dbReference>
<sequence length="456" mass="50712">MRSHHRCSIAISIHTQKLREGASPTKHTYPLLLKAVSNSGARSPTQIHAQILKFGFDSDSFVHNSLVSAYAKSRDLRSAQKLFDGCSRRDYITWDAMIHGYVENNRAIEEIDEAKKVFDEMPYRGIVSWGALIAGYERCGLFKEALVVSQDMLAEGVKPNQVTLTSALTACAQLGALDQGKWIHAYVERNRLELNSFVGTALIDLYAKCGCVDDAFAVFEKLPRKDVYPWTALINGLAMNGRGLECLDLFDRMLKERIAPNDVTLIALLSACAHSGLVDQGRVFFENMFKDYGVKPKLEHYGCMIDMLGRAGRLEEALCVIKSMPMEPSSALWGALLGACLVHKDYELGERIGKHLIDMEPYDSGKYAMVANMHALSRKWEEAANVRKSMKGRKVEKSSGCSWIEMGGVVHEFIALDGSHSQSKDVYEVLDGLIGIMKMEGFEPSSSLWLVAVDVI</sequence>
<dbReference type="Pfam" id="PF13041">
    <property type="entry name" value="PPR_2"/>
    <property type="match status" value="2"/>
</dbReference>
<dbReference type="Gene3D" id="1.25.40.10">
    <property type="entry name" value="Tetratricopeptide repeat domain"/>
    <property type="match status" value="3"/>
</dbReference>
<keyword evidence="1" id="KW-0677">Repeat</keyword>
<dbReference type="FunFam" id="1.25.40.10:FF:000184">
    <property type="entry name" value="Pentatricopeptide repeat-containing protein, chloroplastic"/>
    <property type="match status" value="1"/>
</dbReference>
<dbReference type="GO" id="GO:0003723">
    <property type="term" value="F:RNA binding"/>
    <property type="evidence" value="ECO:0007669"/>
    <property type="project" value="InterPro"/>
</dbReference>
<dbReference type="PROSITE" id="PS51375">
    <property type="entry name" value="PPR"/>
    <property type="match status" value="3"/>
</dbReference>
<dbReference type="PANTHER" id="PTHR47926">
    <property type="entry name" value="PENTATRICOPEPTIDE REPEAT-CONTAINING PROTEIN"/>
    <property type="match status" value="1"/>
</dbReference>
<dbReference type="AlphaFoldDB" id="A0A199VJ77"/>
<gene>
    <name evidence="4" type="ORF">ACMD2_08197</name>
</gene>
<dbReference type="EMBL" id="LSRQ01001710">
    <property type="protein sequence ID" value="OAY76800.1"/>
    <property type="molecule type" value="Genomic_DNA"/>
</dbReference>
<evidence type="ECO:0000256" key="2">
    <source>
        <dbReference type="ARBA" id="ARBA00022946"/>
    </source>
</evidence>
<name>A0A199VJ77_ANACO</name>
<accession>A0A199VJ77</accession>
<protein>
    <submittedName>
        <fullName evidence="4">Pentatricopeptide repeat-containing protein</fullName>
    </submittedName>
</protein>
<organism evidence="4 5">
    <name type="scientific">Ananas comosus</name>
    <name type="common">Pineapple</name>
    <name type="synonym">Ananas ananas</name>
    <dbReference type="NCBI Taxonomy" id="4615"/>
    <lineage>
        <taxon>Eukaryota</taxon>
        <taxon>Viridiplantae</taxon>
        <taxon>Streptophyta</taxon>
        <taxon>Embryophyta</taxon>
        <taxon>Tracheophyta</taxon>
        <taxon>Spermatophyta</taxon>
        <taxon>Magnoliopsida</taxon>
        <taxon>Liliopsida</taxon>
        <taxon>Poales</taxon>
        <taxon>Bromeliaceae</taxon>
        <taxon>Bromelioideae</taxon>
        <taxon>Ananas</taxon>
    </lineage>
</organism>
<dbReference type="InterPro" id="IPR046960">
    <property type="entry name" value="PPR_At4g14850-like_plant"/>
</dbReference>
<dbReference type="FunFam" id="1.25.40.10:FF:000348">
    <property type="entry name" value="Pentatricopeptide repeat-containing protein chloroplastic"/>
    <property type="match status" value="1"/>
</dbReference>
<dbReference type="InterPro" id="IPR046848">
    <property type="entry name" value="E_motif"/>
</dbReference>
<dbReference type="PANTHER" id="PTHR47926:SF463">
    <property type="entry name" value="PENTATRICOPEPTIDE REPEAT-CONTAINING PROTEIN"/>
    <property type="match status" value="1"/>
</dbReference>
<feature type="repeat" description="PPR" evidence="3">
    <location>
        <begin position="59"/>
        <end position="93"/>
    </location>
</feature>
<comment type="caution">
    <text evidence="4">The sequence shown here is derived from an EMBL/GenBank/DDBJ whole genome shotgun (WGS) entry which is preliminary data.</text>
</comment>
<proteinExistence type="predicted"/>
<evidence type="ECO:0000256" key="1">
    <source>
        <dbReference type="ARBA" id="ARBA00022737"/>
    </source>
</evidence>
<feature type="repeat" description="PPR" evidence="3">
    <location>
        <begin position="125"/>
        <end position="159"/>
    </location>
</feature>